<dbReference type="RefSeq" id="WP_203379478.1">
    <property type="nucleotide sequence ID" value="NZ_JAENHP010000010.1"/>
</dbReference>
<name>A0ABS2AJE8_9ACTN</name>
<accession>A0ABS2AJE8</accession>
<evidence type="ECO:0000256" key="1">
    <source>
        <dbReference type="SAM" id="MobiDB-lite"/>
    </source>
</evidence>
<dbReference type="Proteomes" id="UP000632138">
    <property type="component" value="Unassembled WGS sequence"/>
</dbReference>
<organism evidence="2 3">
    <name type="scientific">Paractinoplanes ovalisporus</name>
    <dbReference type="NCBI Taxonomy" id="2810368"/>
    <lineage>
        <taxon>Bacteria</taxon>
        <taxon>Bacillati</taxon>
        <taxon>Actinomycetota</taxon>
        <taxon>Actinomycetes</taxon>
        <taxon>Micromonosporales</taxon>
        <taxon>Micromonosporaceae</taxon>
        <taxon>Paractinoplanes</taxon>
    </lineage>
</organism>
<dbReference type="EMBL" id="JAENHP010000010">
    <property type="protein sequence ID" value="MBM2619493.1"/>
    <property type="molecule type" value="Genomic_DNA"/>
</dbReference>
<sequence length="191" mass="21331">MLALCLCDPGEQADDGDVSITMLYQRLLENLAHRELRSQDRAAELVRKRLWELSVVAYGMFNRGSQYVTDEELGSDLTGQVRRSAIAQEVIRGFFFVHTSELDLHHVDARRSYEFLHATFGEFLLGNARLDRIRKTVQPGSPDDGEVRDAKPASRPGSGQHVRHRRVSGQGSGGRQAVDGPCRRRTGARSG</sequence>
<proteinExistence type="predicted"/>
<evidence type="ECO:0000313" key="3">
    <source>
        <dbReference type="Proteomes" id="UP000632138"/>
    </source>
</evidence>
<gene>
    <name evidence="2" type="ORF">JIG36_28460</name>
</gene>
<evidence type="ECO:0000313" key="2">
    <source>
        <dbReference type="EMBL" id="MBM2619493.1"/>
    </source>
</evidence>
<reference evidence="2 3" key="1">
    <citation type="submission" date="2021-01" db="EMBL/GenBank/DDBJ databases">
        <title>Actinoplanes sp. nov. LDG1-06 isolated from lichen.</title>
        <authorList>
            <person name="Saeng-In P."/>
            <person name="Phongsopitanun W."/>
            <person name="Kanchanasin P."/>
            <person name="Yuki M."/>
            <person name="Kudo T."/>
            <person name="Ohkuma M."/>
            <person name="Tanasupawat S."/>
        </authorList>
    </citation>
    <scope>NUCLEOTIDE SEQUENCE [LARGE SCALE GENOMIC DNA]</scope>
    <source>
        <strain evidence="2 3">LDG1-06</strain>
    </source>
</reference>
<comment type="caution">
    <text evidence="2">The sequence shown here is derived from an EMBL/GenBank/DDBJ whole genome shotgun (WGS) entry which is preliminary data.</text>
</comment>
<keyword evidence="3" id="KW-1185">Reference proteome</keyword>
<feature type="region of interest" description="Disordered" evidence="1">
    <location>
        <begin position="135"/>
        <end position="191"/>
    </location>
</feature>
<protein>
    <submittedName>
        <fullName evidence="2">Uncharacterized protein</fullName>
    </submittedName>
</protein>